<organism evidence="3 4">
    <name type="scientific">Hymenobacter jeollabukensis</name>
    <dbReference type="NCBI Taxonomy" id="2025313"/>
    <lineage>
        <taxon>Bacteria</taxon>
        <taxon>Pseudomonadati</taxon>
        <taxon>Bacteroidota</taxon>
        <taxon>Cytophagia</taxon>
        <taxon>Cytophagales</taxon>
        <taxon>Hymenobacteraceae</taxon>
        <taxon>Hymenobacter</taxon>
    </lineage>
</organism>
<dbReference type="Proteomes" id="UP000305517">
    <property type="component" value="Unassembled WGS sequence"/>
</dbReference>
<reference evidence="3 4" key="1">
    <citation type="submission" date="2019-05" db="EMBL/GenBank/DDBJ databases">
        <title>Hymenobacter edaphi sp. nov., isolated from abandoned arsenic-contaminated farmland soil.</title>
        <authorList>
            <person name="Nie L."/>
        </authorList>
    </citation>
    <scope>NUCLEOTIDE SEQUENCE [LARGE SCALE GENOMIC DNA]</scope>
    <source>
        <strain evidence="3 4">1-3-3-8</strain>
    </source>
</reference>
<name>A0A5R8WQU8_9BACT</name>
<evidence type="ECO:0000313" key="3">
    <source>
        <dbReference type="EMBL" id="TLM93128.1"/>
    </source>
</evidence>
<feature type="signal peptide" evidence="1">
    <location>
        <begin position="1"/>
        <end position="21"/>
    </location>
</feature>
<feature type="chain" id="PRO_5024310192" evidence="1">
    <location>
        <begin position="22"/>
        <end position="286"/>
    </location>
</feature>
<dbReference type="Pfam" id="PF18962">
    <property type="entry name" value="Por_Secre_tail"/>
    <property type="match status" value="1"/>
</dbReference>
<dbReference type="NCBIfam" id="TIGR04183">
    <property type="entry name" value="Por_Secre_tail"/>
    <property type="match status" value="1"/>
</dbReference>
<protein>
    <submittedName>
        <fullName evidence="3">T9SS type A sorting domain-containing protein</fullName>
    </submittedName>
</protein>
<evidence type="ECO:0000259" key="2">
    <source>
        <dbReference type="Pfam" id="PF18962"/>
    </source>
</evidence>
<proteinExistence type="predicted"/>
<keyword evidence="4" id="KW-1185">Reference proteome</keyword>
<keyword evidence="1" id="KW-0732">Signal</keyword>
<feature type="domain" description="Secretion system C-terminal sorting" evidence="2">
    <location>
        <begin position="212"/>
        <end position="274"/>
    </location>
</feature>
<dbReference type="RefSeq" id="WP_138077676.1">
    <property type="nucleotide sequence ID" value="NZ_VAJM01000004.1"/>
</dbReference>
<accession>A0A5R8WQU8</accession>
<dbReference type="AlphaFoldDB" id="A0A5R8WQU8"/>
<dbReference type="InterPro" id="IPR026444">
    <property type="entry name" value="Secre_tail"/>
</dbReference>
<gene>
    <name evidence="3" type="ORF">FDY95_10880</name>
</gene>
<sequence>MNPRLLSAVLLAALCSGCGPLATFEPYTPKHPLNLAKVLGPQVVLLGPDTLPLTIYFDPATRLNHVVVRGRTDTIVRAWVTRQRGLYYLTCPKAPDSYWVQAVRIRRGRVQGLMPFEAARQAEILAGEVTLPLVGRYQELVVARDDQHDLLRLRFDARVLRPFYQSVLDTLPKYRIVPAAEFDAAVAAKAPAAPAAKTPAGPPTAAALIQSVYPNPAREQVTVAGADTTPRTVQLLSLSGQVLRSRRSTASRTTLDLTGLPAGGYVLRVRDETDGRTASQRLLVQP</sequence>
<evidence type="ECO:0000313" key="4">
    <source>
        <dbReference type="Proteomes" id="UP000305517"/>
    </source>
</evidence>
<comment type="caution">
    <text evidence="3">The sequence shown here is derived from an EMBL/GenBank/DDBJ whole genome shotgun (WGS) entry which is preliminary data.</text>
</comment>
<dbReference type="OrthoDB" id="885166at2"/>
<dbReference type="EMBL" id="VAJM01000004">
    <property type="protein sequence ID" value="TLM93128.1"/>
    <property type="molecule type" value="Genomic_DNA"/>
</dbReference>
<evidence type="ECO:0000256" key="1">
    <source>
        <dbReference type="SAM" id="SignalP"/>
    </source>
</evidence>